<dbReference type="GO" id="GO:0032259">
    <property type="term" value="P:methylation"/>
    <property type="evidence" value="ECO:0007669"/>
    <property type="project" value="UniProtKB-KW"/>
</dbReference>
<dbReference type="PRINTS" id="PR00996">
    <property type="entry name" value="CHERMTFRASE"/>
</dbReference>
<dbReference type="PANTHER" id="PTHR24422">
    <property type="entry name" value="CHEMOTAXIS PROTEIN METHYLTRANSFERASE"/>
    <property type="match status" value="1"/>
</dbReference>
<dbReference type="EMBL" id="FOQD01000018">
    <property type="protein sequence ID" value="SFJ33765.1"/>
    <property type="molecule type" value="Genomic_DNA"/>
</dbReference>
<dbReference type="GO" id="GO:0008757">
    <property type="term" value="F:S-adenosylmethionine-dependent methyltransferase activity"/>
    <property type="evidence" value="ECO:0007669"/>
    <property type="project" value="InterPro"/>
</dbReference>
<dbReference type="STRING" id="1576369.SAMN05421753_118106"/>
<feature type="domain" description="CheR-type methyltransferase" evidence="4">
    <location>
        <begin position="1"/>
        <end position="257"/>
    </location>
</feature>
<dbReference type="PROSITE" id="PS50123">
    <property type="entry name" value="CHER"/>
    <property type="match status" value="1"/>
</dbReference>
<protein>
    <submittedName>
        <fullName evidence="5">Chemotaxis protein methyltransferase CheR</fullName>
    </submittedName>
</protein>
<evidence type="ECO:0000313" key="5">
    <source>
        <dbReference type="EMBL" id="SFJ33765.1"/>
    </source>
</evidence>
<dbReference type="Gene3D" id="1.25.40.10">
    <property type="entry name" value="Tetratricopeptide repeat domain"/>
    <property type="match status" value="1"/>
</dbReference>
<gene>
    <name evidence="5" type="ORF">SAMN05421753_118106</name>
</gene>
<accession>A0A1I3QJ21</accession>
<keyword evidence="2 5" id="KW-0808">Transferase</keyword>
<reference evidence="6" key="1">
    <citation type="submission" date="2016-10" db="EMBL/GenBank/DDBJ databases">
        <authorList>
            <person name="Varghese N."/>
            <person name="Submissions S."/>
        </authorList>
    </citation>
    <scope>NUCLEOTIDE SEQUENCE [LARGE SCALE GENOMIC DNA]</scope>
    <source>
        <strain evidence="6">DSM 26348</strain>
    </source>
</reference>
<evidence type="ECO:0000256" key="2">
    <source>
        <dbReference type="ARBA" id="ARBA00022679"/>
    </source>
</evidence>
<name>A0A1I3QJ21_9PLAN</name>
<evidence type="ECO:0000259" key="4">
    <source>
        <dbReference type="PROSITE" id="PS50123"/>
    </source>
</evidence>
<dbReference type="InterPro" id="IPR000780">
    <property type="entry name" value="CheR_MeTrfase"/>
</dbReference>
<dbReference type="SMART" id="SM00138">
    <property type="entry name" value="MeTrc"/>
    <property type="match status" value="1"/>
</dbReference>
<dbReference type="InterPro" id="IPR029063">
    <property type="entry name" value="SAM-dependent_MTases_sf"/>
</dbReference>
<evidence type="ECO:0000256" key="1">
    <source>
        <dbReference type="ARBA" id="ARBA00022603"/>
    </source>
</evidence>
<dbReference type="InterPro" id="IPR050903">
    <property type="entry name" value="Bact_Chemotaxis_MeTrfase"/>
</dbReference>
<dbReference type="SUPFAM" id="SSF53335">
    <property type="entry name" value="S-adenosyl-L-methionine-dependent methyltransferases"/>
    <property type="match status" value="1"/>
</dbReference>
<dbReference type="SUPFAM" id="SSF48452">
    <property type="entry name" value="TPR-like"/>
    <property type="match status" value="1"/>
</dbReference>
<dbReference type="InterPro" id="IPR022642">
    <property type="entry name" value="CheR_C"/>
</dbReference>
<proteinExistence type="predicted"/>
<keyword evidence="3" id="KW-0949">S-adenosyl-L-methionine</keyword>
<dbReference type="Pfam" id="PF01739">
    <property type="entry name" value="CheR"/>
    <property type="match status" value="1"/>
</dbReference>
<evidence type="ECO:0000256" key="3">
    <source>
        <dbReference type="ARBA" id="ARBA00022691"/>
    </source>
</evidence>
<dbReference type="PANTHER" id="PTHR24422:SF19">
    <property type="entry name" value="CHEMOTAXIS PROTEIN METHYLTRANSFERASE"/>
    <property type="match status" value="1"/>
</dbReference>
<dbReference type="AlphaFoldDB" id="A0A1I3QJ21"/>
<keyword evidence="1 5" id="KW-0489">Methyltransferase</keyword>
<dbReference type="Proteomes" id="UP000199518">
    <property type="component" value="Unassembled WGS sequence"/>
</dbReference>
<dbReference type="Gene3D" id="3.40.50.150">
    <property type="entry name" value="Vaccinia Virus protein VP39"/>
    <property type="match status" value="1"/>
</dbReference>
<sequence length="454" mass="50538">MDFSGARQARLMHAIDRVLARRRPQVSWEAFALLAPERPRLLEEVTAELTVGESFFMRNEGHMQALSNRVLPALIEENADKQTLRMWSCGCAAGEEPYSLAILVDQLLEGDPAWNVSILGTDLNPAFLQKASTGLYRPWSFRQTTICQDARYFIPEKQAFRVQPRIQRSVRFNYLNLVKDVYPSPLNGTLGLDLILFRNVAIYFKPEVTAEILARLRMALRPGGWLLLGETEVSNAATDGFEVHRLPQATFFRKPMDAAVEVSPIGAPLRVRVAGAPGRSGSSDLPEWYHTPEWCELPFAAQSEPETATKPAVPVQSNVPLPAVNGSLQKVRELLSVADLQGAQRALGDCLRREPLLIEAHLLQAGLAEDQGHLDIAEQAYRRALYLDRNHALTHFHLAMIQQKQGQQAESDRSLGIAMKLMDGRDPAELVEYGDGVCYGRLRELALLLQGASA</sequence>
<evidence type="ECO:0000313" key="6">
    <source>
        <dbReference type="Proteomes" id="UP000199518"/>
    </source>
</evidence>
<keyword evidence="6" id="KW-1185">Reference proteome</keyword>
<organism evidence="5 6">
    <name type="scientific">Planctomicrobium piriforme</name>
    <dbReference type="NCBI Taxonomy" id="1576369"/>
    <lineage>
        <taxon>Bacteria</taxon>
        <taxon>Pseudomonadati</taxon>
        <taxon>Planctomycetota</taxon>
        <taxon>Planctomycetia</taxon>
        <taxon>Planctomycetales</taxon>
        <taxon>Planctomycetaceae</taxon>
        <taxon>Planctomicrobium</taxon>
    </lineage>
</organism>
<dbReference type="InterPro" id="IPR011990">
    <property type="entry name" value="TPR-like_helical_dom_sf"/>
</dbReference>